<gene>
    <name evidence="1" type="ORF">MILVUS5_LOCUS12756</name>
</gene>
<reference evidence="1" key="1">
    <citation type="submission" date="2023-10" db="EMBL/GenBank/DDBJ databases">
        <authorList>
            <person name="Rodriguez Cubillos JULIANA M."/>
            <person name="De Vega J."/>
        </authorList>
    </citation>
    <scope>NUCLEOTIDE SEQUENCE</scope>
</reference>
<dbReference type="Proteomes" id="UP001177021">
    <property type="component" value="Unassembled WGS sequence"/>
</dbReference>
<dbReference type="EMBL" id="CASHSV030000034">
    <property type="protein sequence ID" value="CAJ2643549.1"/>
    <property type="molecule type" value="Genomic_DNA"/>
</dbReference>
<keyword evidence="2" id="KW-1185">Reference proteome</keyword>
<name>A0ACB0JFJ8_TRIPR</name>
<evidence type="ECO:0000313" key="1">
    <source>
        <dbReference type="EMBL" id="CAJ2643549.1"/>
    </source>
</evidence>
<organism evidence="1 2">
    <name type="scientific">Trifolium pratense</name>
    <name type="common">Red clover</name>
    <dbReference type="NCBI Taxonomy" id="57577"/>
    <lineage>
        <taxon>Eukaryota</taxon>
        <taxon>Viridiplantae</taxon>
        <taxon>Streptophyta</taxon>
        <taxon>Embryophyta</taxon>
        <taxon>Tracheophyta</taxon>
        <taxon>Spermatophyta</taxon>
        <taxon>Magnoliopsida</taxon>
        <taxon>eudicotyledons</taxon>
        <taxon>Gunneridae</taxon>
        <taxon>Pentapetalae</taxon>
        <taxon>rosids</taxon>
        <taxon>fabids</taxon>
        <taxon>Fabales</taxon>
        <taxon>Fabaceae</taxon>
        <taxon>Papilionoideae</taxon>
        <taxon>50 kb inversion clade</taxon>
        <taxon>NPAAA clade</taxon>
        <taxon>Hologalegina</taxon>
        <taxon>IRL clade</taxon>
        <taxon>Trifolieae</taxon>
        <taxon>Trifolium</taxon>
    </lineage>
</organism>
<evidence type="ECO:0000313" key="2">
    <source>
        <dbReference type="Proteomes" id="UP001177021"/>
    </source>
</evidence>
<accession>A0ACB0JFJ8</accession>
<sequence>MNGDGSWTQRNLQVRKMLRSIKCKLSFILIGKVEVDCLFQWKQVQCRGDMRYKKIHMTLAKQFYHLFFNCQDATLYDLRAKETNIESL</sequence>
<comment type="caution">
    <text evidence="1">The sequence shown here is derived from an EMBL/GenBank/DDBJ whole genome shotgun (WGS) entry which is preliminary data.</text>
</comment>
<protein>
    <submittedName>
        <fullName evidence="1">Uncharacterized protein</fullName>
    </submittedName>
</protein>
<proteinExistence type="predicted"/>